<accession>B5GWE4</accession>
<evidence type="ECO:0000256" key="1">
    <source>
        <dbReference type="SAM" id="MobiDB-lite"/>
    </source>
</evidence>
<feature type="region of interest" description="Disordered" evidence="1">
    <location>
        <begin position="81"/>
        <end position="106"/>
    </location>
</feature>
<feature type="region of interest" description="Disordered" evidence="1">
    <location>
        <begin position="1"/>
        <end position="62"/>
    </location>
</feature>
<proteinExistence type="predicted"/>
<reference evidence="2 3" key="1">
    <citation type="journal article" date="2010" name="Genome Biol. Evol.">
        <title>The sequence of a 1.8-mb bacterial linear plasmid reveals a rich evolutionary reservoir of secondary metabolic pathways.</title>
        <authorList>
            <person name="Medema M.H."/>
            <person name="Trefzer A."/>
            <person name="Kovalchuk A."/>
            <person name="van den Berg M."/>
            <person name="Mueller U."/>
            <person name="Heijne W."/>
            <person name="Wu L."/>
            <person name="Alam M.T."/>
            <person name="Ronning C.M."/>
            <person name="Nierman W.C."/>
            <person name="Bovenberg R.A.L."/>
            <person name="Breitling R."/>
            <person name="Takano E."/>
        </authorList>
    </citation>
    <scope>NUCLEOTIDE SEQUENCE [LARGE SCALE GENOMIC DNA]</scope>
    <source>
        <strain evidence="3">ATCC 27064 / DSM 738 / JCM 4710 / NBRC 13307 / NCIMB 12785 / NRRL 3585 / VKM Ac-602</strain>
    </source>
</reference>
<name>B5GWE4_STRCL</name>
<protein>
    <submittedName>
        <fullName evidence="2">Uncharacterized protein</fullName>
    </submittedName>
</protein>
<organism evidence="2 3">
    <name type="scientific">Streptomyces clavuligerus</name>
    <dbReference type="NCBI Taxonomy" id="1901"/>
    <lineage>
        <taxon>Bacteria</taxon>
        <taxon>Bacillati</taxon>
        <taxon>Actinomycetota</taxon>
        <taxon>Actinomycetes</taxon>
        <taxon>Kitasatosporales</taxon>
        <taxon>Streptomycetaceae</taxon>
        <taxon>Streptomyces</taxon>
    </lineage>
</organism>
<evidence type="ECO:0000313" key="3">
    <source>
        <dbReference type="Proteomes" id="UP000002357"/>
    </source>
</evidence>
<dbReference type="AlphaFoldDB" id="B5GWE4"/>
<sequence length="106" mass="10615">MPGPAVWNPSTDPDGGPGATGHGPAPPGTTRRRSSTACRTPHVRAPAQHVSSQHSTHGGYTMNTFTFSATLFPVLAVLGGTAVPIGTGDDDGSWDPSLDGAAPAGI</sequence>
<dbReference type="EMBL" id="CM000913">
    <property type="protein sequence ID" value="EFG08634.1"/>
    <property type="molecule type" value="Genomic_DNA"/>
</dbReference>
<feature type="compositionally biased region" description="Polar residues" evidence="1">
    <location>
        <begin position="49"/>
        <end position="62"/>
    </location>
</feature>
<dbReference type="KEGG" id="sclf:BB341_10885"/>
<keyword evidence="3" id="KW-1185">Reference proteome</keyword>
<dbReference type="Proteomes" id="UP000002357">
    <property type="component" value="Chromosome"/>
</dbReference>
<evidence type="ECO:0000313" key="2">
    <source>
        <dbReference type="EMBL" id="EFG08634.1"/>
    </source>
</evidence>
<gene>
    <name evidence="2" type="ORF">SCLAV_3562</name>
</gene>